<feature type="transmembrane region" description="Helical" evidence="1">
    <location>
        <begin position="20"/>
        <end position="41"/>
    </location>
</feature>
<gene>
    <name evidence="2" type="ORF">BDY21DRAFT_342184</name>
</gene>
<name>A0A6A6P361_9PEZI</name>
<evidence type="ECO:0000313" key="2">
    <source>
        <dbReference type="EMBL" id="KAF2458329.1"/>
    </source>
</evidence>
<accession>A0A6A6P361</accession>
<evidence type="ECO:0000313" key="3">
    <source>
        <dbReference type="Proteomes" id="UP000799766"/>
    </source>
</evidence>
<sequence length="80" mass="9009">MVGGALGLLIPPGSVSLVLHYLGLMRTLFFLPFFFIILSTLSRSLKKKSPPDLLCFLHMFCIGLRCNRWWVLLAISHSCT</sequence>
<dbReference type="Proteomes" id="UP000799766">
    <property type="component" value="Unassembled WGS sequence"/>
</dbReference>
<keyword evidence="1" id="KW-0812">Transmembrane</keyword>
<keyword evidence="1" id="KW-1133">Transmembrane helix</keyword>
<dbReference type="EMBL" id="MU001678">
    <property type="protein sequence ID" value="KAF2458329.1"/>
    <property type="molecule type" value="Genomic_DNA"/>
</dbReference>
<reference evidence="2" key="1">
    <citation type="journal article" date="2020" name="Stud. Mycol.">
        <title>101 Dothideomycetes genomes: a test case for predicting lifestyles and emergence of pathogens.</title>
        <authorList>
            <person name="Haridas S."/>
            <person name="Albert R."/>
            <person name="Binder M."/>
            <person name="Bloem J."/>
            <person name="Labutti K."/>
            <person name="Salamov A."/>
            <person name="Andreopoulos B."/>
            <person name="Baker S."/>
            <person name="Barry K."/>
            <person name="Bills G."/>
            <person name="Bluhm B."/>
            <person name="Cannon C."/>
            <person name="Castanera R."/>
            <person name="Culley D."/>
            <person name="Daum C."/>
            <person name="Ezra D."/>
            <person name="Gonzalez J."/>
            <person name="Henrissat B."/>
            <person name="Kuo A."/>
            <person name="Liang C."/>
            <person name="Lipzen A."/>
            <person name="Lutzoni F."/>
            <person name="Magnuson J."/>
            <person name="Mondo S."/>
            <person name="Nolan M."/>
            <person name="Ohm R."/>
            <person name="Pangilinan J."/>
            <person name="Park H.-J."/>
            <person name="Ramirez L."/>
            <person name="Alfaro M."/>
            <person name="Sun H."/>
            <person name="Tritt A."/>
            <person name="Yoshinaga Y."/>
            <person name="Zwiers L.-H."/>
            <person name="Turgeon B."/>
            <person name="Goodwin S."/>
            <person name="Spatafora J."/>
            <person name="Crous P."/>
            <person name="Grigoriev I."/>
        </authorList>
    </citation>
    <scope>NUCLEOTIDE SEQUENCE</scope>
    <source>
        <strain evidence="2">ATCC 16933</strain>
    </source>
</reference>
<evidence type="ECO:0000256" key="1">
    <source>
        <dbReference type="SAM" id="Phobius"/>
    </source>
</evidence>
<protein>
    <submittedName>
        <fullName evidence="2">Uncharacterized protein</fullName>
    </submittedName>
</protein>
<organism evidence="2 3">
    <name type="scientific">Lineolata rhizophorae</name>
    <dbReference type="NCBI Taxonomy" id="578093"/>
    <lineage>
        <taxon>Eukaryota</taxon>
        <taxon>Fungi</taxon>
        <taxon>Dikarya</taxon>
        <taxon>Ascomycota</taxon>
        <taxon>Pezizomycotina</taxon>
        <taxon>Dothideomycetes</taxon>
        <taxon>Dothideomycetes incertae sedis</taxon>
        <taxon>Lineolatales</taxon>
        <taxon>Lineolataceae</taxon>
        <taxon>Lineolata</taxon>
    </lineage>
</organism>
<keyword evidence="3" id="KW-1185">Reference proteome</keyword>
<dbReference type="AlphaFoldDB" id="A0A6A6P361"/>
<keyword evidence="1" id="KW-0472">Membrane</keyword>
<proteinExistence type="predicted"/>